<organism evidence="3 4">
    <name type="scientific">Turicimonas muris</name>
    <dbReference type="NCBI Taxonomy" id="1796652"/>
    <lineage>
        <taxon>Bacteria</taxon>
        <taxon>Pseudomonadati</taxon>
        <taxon>Pseudomonadota</taxon>
        <taxon>Betaproteobacteria</taxon>
        <taxon>Burkholderiales</taxon>
        <taxon>Sutterellaceae</taxon>
        <taxon>Turicimonas</taxon>
    </lineage>
</organism>
<feature type="coiled-coil region" evidence="1">
    <location>
        <begin position="53"/>
        <end position="99"/>
    </location>
</feature>
<dbReference type="GeneID" id="78361381"/>
<evidence type="ECO:0000313" key="4">
    <source>
        <dbReference type="Proteomes" id="UP000214610"/>
    </source>
</evidence>
<dbReference type="EMBL" id="NHMP01000007">
    <property type="protein sequence ID" value="OXE45784.1"/>
    <property type="molecule type" value="Genomic_DNA"/>
</dbReference>
<protein>
    <submittedName>
        <fullName evidence="3">Uncharacterized protein</fullName>
    </submittedName>
</protein>
<keyword evidence="4" id="KW-1185">Reference proteome</keyword>
<gene>
    <name evidence="3" type="ORF">ADH67_10195</name>
</gene>
<evidence type="ECO:0000256" key="1">
    <source>
        <dbReference type="SAM" id="Coils"/>
    </source>
</evidence>
<feature type="signal peptide" evidence="2">
    <location>
        <begin position="1"/>
        <end position="21"/>
    </location>
</feature>
<accession>A0A227KEG9</accession>
<evidence type="ECO:0000256" key="2">
    <source>
        <dbReference type="SAM" id="SignalP"/>
    </source>
</evidence>
<evidence type="ECO:0000313" key="3">
    <source>
        <dbReference type="EMBL" id="OXE45784.1"/>
    </source>
</evidence>
<keyword evidence="1" id="KW-0175">Coiled coil</keyword>
<name>A0A227KEG9_9BURK</name>
<keyword evidence="2" id="KW-0732">Signal</keyword>
<feature type="chain" id="PRO_5011306126" evidence="2">
    <location>
        <begin position="22"/>
        <end position="106"/>
    </location>
</feature>
<comment type="caution">
    <text evidence="3">The sequence shown here is derived from an EMBL/GenBank/DDBJ whole genome shotgun (WGS) entry which is preliminary data.</text>
</comment>
<dbReference type="AlphaFoldDB" id="A0A227KEG9"/>
<reference evidence="4" key="1">
    <citation type="submission" date="2017-05" db="EMBL/GenBank/DDBJ databases">
        <title>Improved OligoMM genomes.</title>
        <authorList>
            <person name="Garzetti D."/>
        </authorList>
    </citation>
    <scope>NUCLEOTIDE SEQUENCE [LARGE SCALE GENOMIC DNA]</scope>
    <source>
        <strain evidence="4">YL45</strain>
    </source>
</reference>
<dbReference type="RefSeq" id="WP_066592651.1">
    <property type="nucleotide sequence ID" value="NZ_CAJTBZ010000015.1"/>
</dbReference>
<sequence>MKKILVISSLILGLSALGAQAADKLEVPTSSDSVPAAETVLPQDRPNGFVSDYQSAKEHAASLKDNAKSLDLQSLQQNKENLKNDASNLKSDLKEFKFSSDKSTVK</sequence>
<proteinExistence type="predicted"/>
<dbReference type="Proteomes" id="UP000214610">
    <property type="component" value="Unassembled WGS sequence"/>
</dbReference>